<dbReference type="PANTHER" id="PTHR39697">
    <property type="entry name" value="RICIN B LECTIN DOMAIN-CONTAINING PROTEIN-RELATED"/>
    <property type="match status" value="1"/>
</dbReference>
<protein>
    <submittedName>
        <fullName evidence="1">Uncharacterized protein</fullName>
    </submittedName>
</protein>
<dbReference type="PANTHER" id="PTHR39697:SF2">
    <property type="entry name" value="CYANOVIRIN-N DOMAIN-CONTAINING PROTEIN"/>
    <property type="match status" value="1"/>
</dbReference>
<reference evidence="1 2" key="1">
    <citation type="submission" date="2017-06" db="EMBL/GenBank/DDBJ databases">
        <title>Ant-infecting Ophiocordyceps genomes reveal a high diversity of potential behavioral manipulation genes and a possible major role for enterotoxins.</title>
        <authorList>
            <person name="De Bekker C."/>
            <person name="Evans H.C."/>
            <person name="Brachmann A."/>
            <person name="Hughes D.P."/>
        </authorList>
    </citation>
    <scope>NUCLEOTIDE SEQUENCE [LARGE SCALE GENOMIC DNA]</scope>
    <source>
        <strain evidence="1 2">Map16</strain>
    </source>
</reference>
<dbReference type="Proteomes" id="UP000226431">
    <property type="component" value="Unassembled WGS sequence"/>
</dbReference>
<dbReference type="AlphaFoldDB" id="A0A2C5Z3B2"/>
<gene>
    <name evidence="1" type="ORF">CDD80_3534</name>
</gene>
<proteinExistence type="predicted"/>
<dbReference type="EMBL" id="NJES01000314">
    <property type="protein sequence ID" value="PHH73844.1"/>
    <property type="molecule type" value="Genomic_DNA"/>
</dbReference>
<keyword evidence="2" id="KW-1185">Reference proteome</keyword>
<evidence type="ECO:0000313" key="1">
    <source>
        <dbReference type="EMBL" id="PHH73844.1"/>
    </source>
</evidence>
<sequence length="192" mass="21569">MEQVLSPFSDTTSFLCPTESSSTFEQEELLLMERTGRFVTKEDVSPWPGKTFIIRSRSDGRVITLLDGKVLPIAMDGNMGSYYWTCVEVDMFLGFRNKASTTYLGHNGQGLVRATAPHHKQWEHFAAWKHPEGGWELLMTLDGKKLKLGFGKDGERLEASSGKKGDQWEFIEVAGWSISPGKLSRRMAAMES</sequence>
<organism evidence="1 2">
    <name type="scientific">Ophiocordyceps camponoti-rufipedis</name>
    <dbReference type="NCBI Taxonomy" id="2004952"/>
    <lineage>
        <taxon>Eukaryota</taxon>
        <taxon>Fungi</taxon>
        <taxon>Dikarya</taxon>
        <taxon>Ascomycota</taxon>
        <taxon>Pezizomycotina</taxon>
        <taxon>Sordariomycetes</taxon>
        <taxon>Hypocreomycetidae</taxon>
        <taxon>Hypocreales</taxon>
        <taxon>Ophiocordycipitaceae</taxon>
        <taxon>Ophiocordyceps</taxon>
    </lineage>
</organism>
<accession>A0A2C5Z3B2</accession>
<dbReference type="OrthoDB" id="5289641at2759"/>
<name>A0A2C5Z3B2_9HYPO</name>
<evidence type="ECO:0000313" key="2">
    <source>
        <dbReference type="Proteomes" id="UP000226431"/>
    </source>
</evidence>
<comment type="caution">
    <text evidence="1">The sequence shown here is derived from an EMBL/GenBank/DDBJ whole genome shotgun (WGS) entry which is preliminary data.</text>
</comment>